<evidence type="ECO:0000256" key="1">
    <source>
        <dbReference type="SAM" id="Coils"/>
    </source>
</evidence>
<name>A0A6B8RRX9_9BACL</name>
<feature type="domain" description="Hemerythrin-like" evidence="2">
    <location>
        <begin position="30"/>
        <end position="181"/>
    </location>
</feature>
<dbReference type="Gene3D" id="1.20.120.520">
    <property type="entry name" value="nmb1532 protein domain like"/>
    <property type="match status" value="1"/>
</dbReference>
<organism evidence="3 4">
    <name type="scientific">Paenibacillus psychroresistens</name>
    <dbReference type="NCBI Taxonomy" id="1778678"/>
    <lineage>
        <taxon>Bacteria</taxon>
        <taxon>Bacillati</taxon>
        <taxon>Bacillota</taxon>
        <taxon>Bacilli</taxon>
        <taxon>Bacillales</taxon>
        <taxon>Paenibacillaceae</taxon>
        <taxon>Paenibacillus</taxon>
    </lineage>
</organism>
<sequence>MEWRMIVMYRKELISSNSLETAGPTKFTNVVKRLKEEHSSLEEKLNHLYIKAEQAQGNRDMSVTLNLLLLLRVDVKNLMKELGAHEEWEELQVYPIASAYFKQRIRPSITPSIWVLEKEHEIVKQCFQPFLLLSKEIIATVENNQAKVFKQLNLCLVYLLQGCSVLQEHIELEEGLIYPLVDEIIAAIGHKEISI</sequence>
<feature type="coiled-coil region" evidence="1">
    <location>
        <begin position="31"/>
        <end position="58"/>
    </location>
</feature>
<dbReference type="Proteomes" id="UP000426246">
    <property type="component" value="Chromosome"/>
</dbReference>
<dbReference type="KEGG" id="ppsc:EHS13_29405"/>
<keyword evidence="4" id="KW-1185">Reference proteome</keyword>
<keyword evidence="1" id="KW-0175">Coiled coil</keyword>
<gene>
    <name evidence="3" type="ORF">EHS13_29405</name>
</gene>
<protein>
    <submittedName>
        <fullName evidence="3">Hemerythrin domain-containing protein</fullName>
    </submittedName>
</protein>
<accession>A0A6B8RRX9</accession>
<evidence type="ECO:0000313" key="3">
    <source>
        <dbReference type="EMBL" id="QGQ98709.1"/>
    </source>
</evidence>
<proteinExistence type="predicted"/>
<reference evidence="4" key="1">
    <citation type="submission" date="2018-11" db="EMBL/GenBank/DDBJ databases">
        <title>Complete genome sequence of Paenibacillus sp. ML311-T8.</title>
        <authorList>
            <person name="Nam Y.-D."/>
            <person name="Kang J."/>
            <person name="Chung W.-H."/>
            <person name="Park Y.S."/>
        </authorList>
    </citation>
    <scope>NUCLEOTIDE SEQUENCE [LARGE SCALE GENOMIC DNA]</scope>
    <source>
        <strain evidence="4">ML311-T8</strain>
    </source>
</reference>
<dbReference type="AlphaFoldDB" id="A0A6B8RRX9"/>
<dbReference type="EMBL" id="CP034235">
    <property type="protein sequence ID" value="QGQ98709.1"/>
    <property type="molecule type" value="Genomic_DNA"/>
</dbReference>
<evidence type="ECO:0000259" key="2">
    <source>
        <dbReference type="Pfam" id="PF01814"/>
    </source>
</evidence>
<dbReference type="Pfam" id="PF01814">
    <property type="entry name" value="Hemerythrin"/>
    <property type="match status" value="1"/>
</dbReference>
<evidence type="ECO:0000313" key="4">
    <source>
        <dbReference type="Proteomes" id="UP000426246"/>
    </source>
</evidence>
<dbReference type="InterPro" id="IPR012312">
    <property type="entry name" value="Hemerythrin-like"/>
</dbReference>